<organism evidence="2 3">
    <name type="scientific">Methylobacterium isbiliense</name>
    <dbReference type="NCBI Taxonomy" id="315478"/>
    <lineage>
        <taxon>Bacteria</taxon>
        <taxon>Pseudomonadati</taxon>
        <taxon>Pseudomonadota</taxon>
        <taxon>Alphaproteobacteria</taxon>
        <taxon>Hyphomicrobiales</taxon>
        <taxon>Methylobacteriaceae</taxon>
        <taxon>Methylobacterium</taxon>
    </lineage>
</organism>
<name>A0ABQ4SHL2_9HYPH</name>
<dbReference type="EMBL" id="BPQQ01000059">
    <property type="protein sequence ID" value="GJE02711.1"/>
    <property type="molecule type" value="Genomic_DNA"/>
</dbReference>
<comment type="caution">
    <text evidence="2">The sequence shown here is derived from an EMBL/GenBank/DDBJ whole genome shotgun (WGS) entry which is preliminary data.</text>
</comment>
<dbReference type="Proteomes" id="UP001055153">
    <property type="component" value="Unassembled WGS sequence"/>
</dbReference>
<protein>
    <recommendedName>
        <fullName evidence="1">DUF5615 domain-containing protein</fullName>
    </recommendedName>
</protein>
<dbReference type="Pfam" id="PF18480">
    <property type="entry name" value="DUF5615"/>
    <property type="match status" value="1"/>
</dbReference>
<accession>A0ABQ4SHL2</accession>
<proteinExistence type="predicted"/>
<reference evidence="2" key="1">
    <citation type="journal article" date="2021" name="Front. Microbiol.">
        <title>Comprehensive Comparative Genomics and Phenotyping of Methylobacterium Species.</title>
        <authorList>
            <person name="Alessa O."/>
            <person name="Ogura Y."/>
            <person name="Fujitani Y."/>
            <person name="Takami H."/>
            <person name="Hayashi T."/>
            <person name="Sahin N."/>
            <person name="Tani A."/>
        </authorList>
    </citation>
    <scope>NUCLEOTIDE SEQUENCE</scope>
    <source>
        <strain evidence="2">DSM 17168</strain>
    </source>
</reference>
<dbReference type="RefSeq" id="WP_238239764.1">
    <property type="nucleotide sequence ID" value="NZ_BPQQ01000059.1"/>
</dbReference>
<keyword evidence="3" id="KW-1185">Reference proteome</keyword>
<evidence type="ECO:0000259" key="1">
    <source>
        <dbReference type="Pfam" id="PF18480"/>
    </source>
</evidence>
<sequence>MKLLIDECLSPDLAELARAHGYPESTHVTWLGLTSAKDWTIARRAVDEGFVFVTNNTVDFLALYGREAVHAGLICLNAAPKLMSLELQKRLFSIALSRLTSEESYNEVLEVTAFEDGAVTVDRYDLP</sequence>
<reference evidence="2" key="2">
    <citation type="submission" date="2021-08" db="EMBL/GenBank/DDBJ databases">
        <authorList>
            <person name="Tani A."/>
            <person name="Ola A."/>
            <person name="Ogura Y."/>
            <person name="Katsura K."/>
            <person name="Hayashi T."/>
        </authorList>
    </citation>
    <scope>NUCLEOTIDE SEQUENCE</scope>
    <source>
        <strain evidence="2">DSM 17168</strain>
    </source>
</reference>
<evidence type="ECO:0000313" key="2">
    <source>
        <dbReference type="EMBL" id="GJE02711.1"/>
    </source>
</evidence>
<dbReference type="InterPro" id="IPR041049">
    <property type="entry name" value="DUF5615"/>
</dbReference>
<feature type="domain" description="DUF5615" evidence="1">
    <location>
        <begin position="1"/>
        <end position="77"/>
    </location>
</feature>
<evidence type="ECO:0000313" key="3">
    <source>
        <dbReference type="Proteomes" id="UP001055153"/>
    </source>
</evidence>
<gene>
    <name evidence="2" type="ORF">GMJLKIPL_4660</name>
</gene>